<dbReference type="GO" id="GO:0016787">
    <property type="term" value="F:hydrolase activity"/>
    <property type="evidence" value="ECO:0007669"/>
    <property type="project" value="UniProtKB-KW"/>
</dbReference>
<dbReference type="RefSeq" id="WP_233725173.1">
    <property type="nucleotide sequence ID" value="NZ_JAJVCN010000001.1"/>
</dbReference>
<dbReference type="Gene3D" id="3.40.50.1820">
    <property type="entry name" value="alpha/beta hydrolase"/>
    <property type="match status" value="1"/>
</dbReference>
<evidence type="ECO:0000313" key="3">
    <source>
        <dbReference type="EMBL" id="MCE7003596.1"/>
    </source>
</evidence>
<dbReference type="InterPro" id="IPR029058">
    <property type="entry name" value="AB_hydrolase_fold"/>
</dbReference>
<dbReference type="InterPro" id="IPR000073">
    <property type="entry name" value="AB_hydrolase_1"/>
</dbReference>
<keyword evidence="4" id="KW-1185">Reference proteome</keyword>
<reference evidence="3 4" key="1">
    <citation type="submission" date="2021-12" db="EMBL/GenBank/DDBJ databases">
        <title>Genome sequence of Kibdelosporangium philippinense ATCC 49844.</title>
        <authorList>
            <person name="Fedorov E.A."/>
            <person name="Omeragic M."/>
            <person name="Shalygina K.F."/>
            <person name="Maclea K.S."/>
        </authorList>
    </citation>
    <scope>NUCLEOTIDE SEQUENCE [LARGE SCALE GENOMIC DNA]</scope>
    <source>
        <strain evidence="3 4">ATCC 49844</strain>
    </source>
</reference>
<keyword evidence="3" id="KW-0378">Hydrolase</keyword>
<evidence type="ECO:0000313" key="4">
    <source>
        <dbReference type="Proteomes" id="UP001521150"/>
    </source>
</evidence>
<name>A0ABS8ZA89_9PSEU</name>
<dbReference type="EMBL" id="JAJVCN010000001">
    <property type="protein sequence ID" value="MCE7003596.1"/>
    <property type="molecule type" value="Genomic_DNA"/>
</dbReference>
<evidence type="ECO:0000259" key="2">
    <source>
        <dbReference type="Pfam" id="PF12697"/>
    </source>
</evidence>
<dbReference type="PRINTS" id="PR00412">
    <property type="entry name" value="EPOXHYDRLASE"/>
</dbReference>
<gene>
    <name evidence="3" type="ORF">LWC34_12275</name>
</gene>
<dbReference type="InterPro" id="IPR000639">
    <property type="entry name" value="Epox_hydrolase-like"/>
</dbReference>
<comment type="caution">
    <text evidence="3">The sequence shown here is derived from an EMBL/GenBank/DDBJ whole genome shotgun (WGS) entry which is preliminary data.</text>
</comment>
<dbReference type="PANTHER" id="PTHR43433:SF5">
    <property type="entry name" value="AB HYDROLASE-1 DOMAIN-CONTAINING PROTEIN"/>
    <property type="match status" value="1"/>
</dbReference>
<protein>
    <submittedName>
        <fullName evidence="3">Alpha/beta hydrolase</fullName>
    </submittedName>
</protein>
<sequence length="268" mass="28966">MFADLPGVKLSYQDTGSGEPVVLVMGAGATGRVWHLHQVPALVEAGYRVITFDNRGISPAEPGFTIDDLVADTAGLIEHLGLRRCRLMGTSLGAQVVTELALTHPDLVSQAVLIATHGRSDVMRAAMSLAEKELIDSGVVLPARQEAVDRALRNLSPHTLNNDAAISDWLDIFEMSPTLWTPGLRAQLDLDITLESSRLNAYADIRVPCLVIGFADDVRLPPHLSREVADVIPGAEYVELERCGHYGYLERPDVVNAAVLEFFAAGHG</sequence>
<dbReference type="SUPFAM" id="SSF53474">
    <property type="entry name" value="alpha/beta-Hydrolases"/>
    <property type="match status" value="1"/>
</dbReference>
<dbReference type="Proteomes" id="UP001521150">
    <property type="component" value="Unassembled WGS sequence"/>
</dbReference>
<feature type="domain" description="AB hydrolase-1" evidence="2">
    <location>
        <begin position="21"/>
        <end position="258"/>
    </location>
</feature>
<dbReference type="Pfam" id="PF12697">
    <property type="entry name" value="Abhydrolase_6"/>
    <property type="match status" value="1"/>
</dbReference>
<organism evidence="3 4">
    <name type="scientific">Kibdelosporangium philippinense</name>
    <dbReference type="NCBI Taxonomy" id="211113"/>
    <lineage>
        <taxon>Bacteria</taxon>
        <taxon>Bacillati</taxon>
        <taxon>Actinomycetota</taxon>
        <taxon>Actinomycetes</taxon>
        <taxon>Pseudonocardiales</taxon>
        <taxon>Pseudonocardiaceae</taxon>
        <taxon>Kibdelosporangium</taxon>
    </lineage>
</organism>
<keyword evidence="1" id="KW-0575">Peroxidase</keyword>
<dbReference type="InterPro" id="IPR050471">
    <property type="entry name" value="AB_hydrolase"/>
</dbReference>
<proteinExistence type="predicted"/>
<dbReference type="PANTHER" id="PTHR43433">
    <property type="entry name" value="HYDROLASE, ALPHA/BETA FOLD FAMILY PROTEIN"/>
    <property type="match status" value="1"/>
</dbReference>
<evidence type="ECO:0000256" key="1">
    <source>
        <dbReference type="ARBA" id="ARBA00022559"/>
    </source>
</evidence>
<keyword evidence="1" id="KW-0560">Oxidoreductase</keyword>
<accession>A0ABS8ZA89</accession>